<reference evidence="2 3" key="1">
    <citation type="submission" date="2020-04" db="EMBL/GenBank/DDBJ databases">
        <title>Ramlibacter sp. G-1-2-2 isolated from soil.</title>
        <authorList>
            <person name="Dahal R.H."/>
        </authorList>
    </citation>
    <scope>NUCLEOTIDE SEQUENCE [LARGE SCALE GENOMIC DNA]</scope>
    <source>
        <strain evidence="2 3">G-1-2-2</strain>
    </source>
</reference>
<dbReference type="PROSITE" id="PS51833">
    <property type="entry name" value="HDOD"/>
    <property type="match status" value="1"/>
</dbReference>
<dbReference type="InterPro" id="IPR013976">
    <property type="entry name" value="HDOD"/>
</dbReference>
<accession>A0A848GYP9</accession>
<dbReference type="AlphaFoldDB" id="A0A848GYP9"/>
<evidence type="ECO:0000313" key="2">
    <source>
        <dbReference type="EMBL" id="NML43444.1"/>
    </source>
</evidence>
<dbReference type="Gene3D" id="1.10.3210.10">
    <property type="entry name" value="Hypothetical protein af1432"/>
    <property type="match status" value="1"/>
</dbReference>
<organism evidence="2 3">
    <name type="scientific">Ramlibacter agri</name>
    <dbReference type="NCBI Taxonomy" id="2728837"/>
    <lineage>
        <taxon>Bacteria</taxon>
        <taxon>Pseudomonadati</taxon>
        <taxon>Pseudomonadota</taxon>
        <taxon>Betaproteobacteria</taxon>
        <taxon>Burkholderiales</taxon>
        <taxon>Comamonadaceae</taxon>
        <taxon>Ramlibacter</taxon>
    </lineage>
</organism>
<dbReference type="PANTHER" id="PTHR33525:SF3">
    <property type="entry name" value="RIBONUCLEASE Y"/>
    <property type="match status" value="1"/>
</dbReference>
<comment type="caution">
    <text evidence="2">The sequence shown here is derived from an EMBL/GenBank/DDBJ whole genome shotgun (WGS) entry which is preliminary data.</text>
</comment>
<proteinExistence type="predicted"/>
<sequence>MPVHPDLAAWADRLAAVDLPVLRASALALSARARRPDETDAHSLAAIALRDPLLCLRVLRAAARRQAHRGTQVEGVTAALVLTGIDPFFRECAGLPVLEDALDSQGRSAVHGIVQHARAAARIAAAFAIHRGEDDVEAVHLAALLHDCAALLIWHVAPGEAPADLPLAELGAALLERWEIADNLRRLAGPPQGDAPGPRIVALATRLADRGAPAKDLEEAAQLLHLQPAGVATLLRQALT</sequence>
<evidence type="ECO:0000259" key="1">
    <source>
        <dbReference type="PROSITE" id="PS51833"/>
    </source>
</evidence>
<dbReference type="PANTHER" id="PTHR33525">
    <property type="match status" value="1"/>
</dbReference>
<gene>
    <name evidence="2" type="ORF">HHL11_06745</name>
</gene>
<dbReference type="InterPro" id="IPR052340">
    <property type="entry name" value="RNase_Y/CdgJ"/>
</dbReference>
<evidence type="ECO:0000313" key="3">
    <source>
        <dbReference type="Proteomes" id="UP000541185"/>
    </source>
</evidence>
<keyword evidence="3" id="KW-1185">Reference proteome</keyword>
<name>A0A848GYP9_9BURK</name>
<dbReference type="SUPFAM" id="SSF109604">
    <property type="entry name" value="HD-domain/PDEase-like"/>
    <property type="match status" value="1"/>
</dbReference>
<dbReference type="Pfam" id="PF08668">
    <property type="entry name" value="HDOD"/>
    <property type="match status" value="1"/>
</dbReference>
<dbReference type="RefSeq" id="WP_169417650.1">
    <property type="nucleotide sequence ID" value="NZ_JABBFX010000001.1"/>
</dbReference>
<protein>
    <submittedName>
        <fullName evidence="2">HDOD domain-containing protein</fullName>
    </submittedName>
</protein>
<dbReference type="Proteomes" id="UP000541185">
    <property type="component" value="Unassembled WGS sequence"/>
</dbReference>
<dbReference type="EMBL" id="JABBFX010000001">
    <property type="protein sequence ID" value="NML43444.1"/>
    <property type="molecule type" value="Genomic_DNA"/>
</dbReference>
<feature type="domain" description="HDOD" evidence="1">
    <location>
        <begin position="19"/>
        <end position="194"/>
    </location>
</feature>